<evidence type="ECO:0000313" key="1">
    <source>
        <dbReference type="EMBL" id="SED97051.1"/>
    </source>
</evidence>
<reference evidence="2" key="1">
    <citation type="submission" date="2016-10" db="EMBL/GenBank/DDBJ databases">
        <authorList>
            <person name="Varghese N."/>
        </authorList>
    </citation>
    <scope>NUCLEOTIDE SEQUENCE [LARGE SCALE GENOMIC DNA]</scope>
    <source>
        <strain evidence="2">DSM 44719</strain>
    </source>
</reference>
<evidence type="ECO:0000313" key="2">
    <source>
        <dbReference type="Proteomes" id="UP000183407"/>
    </source>
</evidence>
<sequence length="259" mass="27825">MNTRFLASNTPERVAAEWATGGVRILEEAVTGLIGATEVFEQSSPWGIARREEVADRVVDVMAARAWHDIPQMAHGRARRAAARCVTYSLAADTARVDGSDDARADRGALTVHALELLTRPEHFDAVTDRTRELLGAAPQGRLLAAWQMVDDALAGVRTTRHEWVGADPAIVAAAGWVLVDRLSRLLIASALVARAATSVQSGTSGQSETPGQPDLLVNAARRYAWNHLRRPAPEAATPAHVQRSAELVRAFANPGDVP</sequence>
<dbReference type="EMBL" id="FNTL01000004">
    <property type="protein sequence ID" value="SED97051.1"/>
    <property type="molecule type" value="Genomic_DNA"/>
</dbReference>
<dbReference type="Proteomes" id="UP000183407">
    <property type="component" value="Unassembled WGS sequence"/>
</dbReference>
<proteinExistence type="predicted"/>
<dbReference type="OrthoDB" id="4481559at2"/>
<dbReference type="AlphaFoldDB" id="A0A1H5F125"/>
<gene>
    <name evidence="1" type="ORF">SAMN04490220_6214</name>
</gene>
<name>A0A1H5F125_RHOJO</name>
<organism evidence="1 2">
    <name type="scientific">Rhodococcus jostii</name>
    <dbReference type="NCBI Taxonomy" id="132919"/>
    <lineage>
        <taxon>Bacteria</taxon>
        <taxon>Bacillati</taxon>
        <taxon>Actinomycetota</taxon>
        <taxon>Actinomycetes</taxon>
        <taxon>Mycobacteriales</taxon>
        <taxon>Nocardiaceae</taxon>
        <taxon>Rhodococcus</taxon>
    </lineage>
</organism>
<accession>A0A1H5F125</accession>
<protein>
    <submittedName>
        <fullName evidence="1">Uncharacterized protein</fullName>
    </submittedName>
</protein>
<dbReference type="RefSeq" id="WP_073365323.1">
    <property type="nucleotide sequence ID" value="NZ_FNTL01000004.1"/>
</dbReference>